<gene>
    <name evidence="1" type="ORF">ABS770_17185</name>
</gene>
<protein>
    <submittedName>
        <fullName evidence="1">Uncharacterized protein</fullName>
    </submittedName>
</protein>
<reference evidence="1" key="1">
    <citation type="submission" date="2024-06" db="EMBL/GenBank/DDBJ databases">
        <authorList>
            <person name="Campbell A.G."/>
        </authorList>
    </citation>
    <scope>NUCLEOTIDE SEQUENCE</scope>
    <source>
        <strain evidence="1">EM17</strain>
    </source>
</reference>
<organism evidence="1 2">
    <name type="scientific">Methylobacterium brachiatum</name>
    <dbReference type="NCBI Taxonomy" id="269660"/>
    <lineage>
        <taxon>Bacteria</taxon>
        <taxon>Pseudomonadati</taxon>
        <taxon>Pseudomonadota</taxon>
        <taxon>Alphaproteobacteria</taxon>
        <taxon>Hyphomicrobiales</taxon>
        <taxon>Methylobacteriaceae</taxon>
        <taxon>Methylobacterium</taxon>
    </lineage>
</organism>
<comment type="caution">
    <text evidence="1">The sequence shown here is derived from an EMBL/GenBank/DDBJ whole genome shotgun (WGS) entry which is preliminary data.</text>
</comment>
<dbReference type="RefSeq" id="WP_350379374.1">
    <property type="nucleotide sequence ID" value="NZ_JBELQD010000019.1"/>
</dbReference>
<evidence type="ECO:0000313" key="2">
    <source>
        <dbReference type="Proteomes" id="UP001432995"/>
    </source>
</evidence>
<name>A0ABV1R589_9HYPH</name>
<evidence type="ECO:0000313" key="1">
    <source>
        <dbReference type="EMBL" id="MER2290003.1"/>
    </source>
</evidence>
<dbReference type="EMBL" id="JBELQD010000019">
    <property type="protein sequence ID" value="MER2290003.1"/>
    <property type="molecule type" value="Genomic_DNA"/>
</dbReference>
<keyword evidence="2" id="KW-1185">Reference proteome</keyword>
<accession>A0ABV1R589</accession>
<sequence>MSENPSHVQGYRETKAAKAAERYDQADEVWTEVEAERQAFDERRTAKLRAMQLARVSQNLK</sequence>
<dbReference type="Proteomes" id="UP001432995">
    <property type="component" value="Unassembled WGS sequence"/>
</dbReference>
<proteinExistence type="predicted"/>